<dbReference type="InterPro" id="IPR029526">
    <property type="entry name" value="PGBD"/>
</dbReference>
<feature type="compositionally biased region" description="Acidic residues" evidence="1">
    <location>
        <begin position="14"/>
        <end position="34"/>
    </location>
</feature>
<evidence type="ECO:0000313" key="4">
    <source>
        <dbReference type="Proteomes" id="UP000251314"/>
    </source>
</evidence>
<dbReference type="PANTHER" id="PTHR46599:SF3">
    <property type="entry name" value="PIGGYBAC TRANSPOSABLE ELEMENT-DERIVED PROTEIN 4"/>
    <property type="match status" value="1"/>
</dbReference>
<dbReference type="PANTHER" id="PTHR46599">
    <property type="entry name" value="PIGGYBAC TRANSPOSABLE ELEMENT-DERIVED PROTEIN 4"/>
    <property type="match status" value="1"/>
</dbReference>
<accession>A0A329SEA9</accession>
<protein>
    <recommendedName>
        <fullName evidence="2">PiggyBac transposable element-derived protein domain-containing protein</fullName>
    </recommendedName>
</protein>
<feature type="domain" description="PiggyBac transposable element-derived protein" evidence="2">
    <location>
        <begin position="102"/>
        <end position="245"/>
    </location>
</feature>
<dbReference type="VEuPathDB" id="FungiDB:PC110_g8568"/>
<name>A0A329SEA9_9STRA</name>
<dbReference type="OrthoDB" id="124440at2759"/>
<dbReference type="Pfam" id="PF13843">
    <property type="entry name" value="DDE_Tnp_1_7"/>
    <property type="match status" value="1"/>
</dbReference>
<dbReference type="EMBL" id="MJFZ01000179">
    <property type="protein sequence ID" value="RAW35124.1"/>
    <property type="molecule type" value="Genomic_DNA"/>
</dbReference>
<dbReference type="Proteomes" id="UP000251314">
    <property type="component" value="Unassembled WGS sequence"/>
</dbReference>
<feature type="region of interest" description="Disordered" evidence="1">
    <location>
        <begin position="289"/>
        <end position="312"/>
    </location>
</feature>
<feature type="compositionally biased region" description="Basic and acidic residues" evidence="1">
    <location>
        <begin position="1"/>
        <end position="13"/>
    </location>
</feature>
<proteinExistence type="predicted"/>
<dbReference type="AlphaFoldDB" id="A0A329SEA9"/>
<evidence type="ECO:0000259" key="2">
    <source>
        <dbReference type="Pfam" id="PF13843"/>
    </source>
</evidence>
<comment type="caution">
    <text evidence="3">The sequence shown here is derived from an EMBL/GenBank/DDBJ whole genome shotgun (WGS) entry which is preliminary data.</text>
</comment>
<reference evidence="3 4" key="1">
    <citation type="submission" date="2018-01" db="EMBL/GenBank/DDBJ databases">
        <title>Draft genome of the strawberry crown rot pathogen Phytophthora cactorum.</title>
        <authorList>
            <person name="Armitage A.D."/>
            <person name="Lysoe E."/>
            <person name="Nellist C.F."/>
            <person name="Harrison R.J."/>
            <person name="Brurberg M.B."/>
        </authorList>
    </citation>
    <scope>NUCLEOTIDE SEQUENCE [LARGE SCALE GENOMIC DNA]</scope>
    <source>
        <strain evidence="3 4">10300</strain>
    </source>
</reference>
<organism evidence="3 4">
    <name type="scientific">Phytophthora cactorum</name>
    <dbReference type="NCBI Taxonomy" id="29920"/>
    <lineage>
        <taxon>Eukaryota</taxon>
        <taxon>Sar</taxon>
        <taxon>Stramenopiles</taxon>
        <taxon>Oomycota</taxon>
        <taxon>Peronosporomycetes</taxon>
        <taxon>Peronosporales</taxon>
        <taxon>Peronosporaceae</taxon>
        <taxon>Phytophthora</taxon>
    </lineage>
</organism>
<sequence>MSADADRYTTLHSDEDELVEEEPEDEENCDEDDWMEDWSIGELTDEESGVEGEALPESVCVSVARNKKAVSTMRTNGWEYDPSYPDLYDGPYGPTGVGATTRRIYLTGTIKTDRSGYAKGVVTSKKFKTVNKRKELDPPQGTIKLAQNKRFPEMTVAMWMDRNPVHMLSTGGSRRIGTIMRRVHGEMKAIPATELVRDYHRCMRGVDVHDQLRMQRYSVQLCYKTRKYYNTLFQGLLDMAFVNAFIVFRHHRKVNNRSAPKHFSFFETLMEQLLAVDSPETYEAIENATRAQDRTAASPAHGDAREAPTMADATQAECGHRLEENPDTVDNEQGLKKRHRSCKVCATYKSKPRKYTKYFCPECSTGNRRKYLCNVERDGRGKTCYHIWHDDWSNGNNIPQSCSSSVRLEIVHLHHSLERSVSVARLRIAARRAAVEMQRRTTKPTVPSSDAAEVTFEKVKSNGAVVKKRVPTFRDGNWRDGLSGYSAYLSTMYSWAMLQKMKKTNRRSSRTSKSFSSTKILQQFNDTVAEESLRRTDVALVALQRLTEVHCPDETRGVIIEEMTALKKTRMLACESTPVASKSWDACYSTSRTTRQSPLLT</sequence>
<evidence type="ECO:0000313" key="3">
    <source>
        <dbReference type="EMBL" id="RAW35124.1"/>
    </source>
</evidence>
<evidence type="ECO:0000256" key="1">
    <source>
        <dbReference type="SAM" id="MobiDB-lite"/>
    </source>
</evidence>
<gene>
    <name evidence="3" type="ORF">PC110_g8568</name>
</gene>
<feature type="region of interest" description="Disordered" evidence="1">
    <location>
        <begin position="1"/>
        <end position="34"/>
    </location>
</feature>
<keyword evidence="4" id="KW-1185">Reference proteome</keyword>